<feature type="domain" description="NADP-dependent oxidoreductase" evidence="2">
    <location>
        <begin position="2"/>
        <end position="281"/>
    </location>
</feature>
<protein>
    <submittedName>
        <fullName evidence="3">Aldo/keto reductase</fullName>
    </submittedName>
</protein>
<dbReference type="InterPro" id="IPR036812">
    <property type="entry name" value="NAD(P)_OxRdtase_dom_sf"/>
</dbReference>
<dbReference type="EMBL" id="JACLAX010000007">
    <property type="protein sequence ID" value="MBC2669310.1"/>
    <property type="molecule type" value="Genomic_DNA"/>
</dbReference>
<dbReference type="Pfam" id="PF00248">
    <property type="entry name" value="Aldo_ket_red"/>
    <property type="match status" value="1"/>
</dbReference>
<dbReference type="GO" id="GO:0016491">
    <property type="term" value="F:oxidoreductase activity"/>
    <property type="evidence" value="ECO:0007669"/>
    <property type="project" value="UniProtKB-KW"/>
</dbReference>
<dbReference type="GO" id="GO:0005829">
    <property type="term" value="C:cytosol"/>
    <property type="evidence" value="ECO:0007669"/>
    <property type="project" value="TreeGrafter"/>
</dbReference>
<keyword evidence="1" id="KW-0560">Oxidoreductase</keyword>
<gene>
    <name evidence="3" type="ORF">H7F53_09155</name>
</gene>
<organism evidence="3 4">
    <name type="scientific">Novosphingobium piscinae</name>
    <dbReference type="NCBI Taxonomy" id="1507448"/>
    <lineage>
        <taxon>Bacteria</taxon>
        <taxon>Pseudomonadati</taxon>
        <taxon>Pseudomonadota</taxon>
        <taxon>Alphaproteobacteria</taxon>
        <taxon>Sphingomonadales</taxon>
        <taxon>Sphingomonadaceae</taxon>
        <taxon>Novosphingobium</taxon>
    </lineage>
</organism>
<dbReference type="PANTHER" id="PTHR43364">
    <property type="entry name" value="NADH-SPECIFIC METHYLGLYOXAL REDUCTASE-RELATED"/>
    <property type="match status" value="1"/>
</dbReference>
<proteinExistence type="predicted"/>
<sequence length="317" mass="33888">MTFGEAKAWGTTADEAEAIMAAYVERGGTTIDTAPNYAGGTSEEIVGRFAHGRRDELVLSTKYTASALAHPLAGGNSRRSMVGSVEASLTRLGTDRIDLLWLHFWDCTTPLDEILRAADDLCRAGKILYFGLSDTPAWVASRAVTMAELTRIVPVAALQMEYSVAVRDVEHELLPLAAACDLGVFCWGPLAAGALARGESPQRRKVSSIPAQITQVATRLGELADREQISARALALSWLTHSTRASCFPIIGARTAGQLIATLDDLVSPPSADALAACDAIAPPAALFPERLIQSSYLRRLALGAPDRFVSPLFPRN</sequence>
<evidence type="ECO:0000256" key="1">
    <source>
        <dbReference type="ARBA" id="ARBA00023002"/>
    </source>
</evidence>
<dbReference type="InterPro" id="IPR050523">
    <property type="entry name" value="AKR_Detox_Biosynth"/>
</dbReference>
<evidence type="ECO:0000313" key="4">
    <source>
        <dbReference type="Proteomes" id="UP000551327"/>
    </source>
</evidence>
<reference evidence="3 4" key="1">
    <citation type="submission" date="2020-08" db="EMBL/GenBank/DDBJ databases">
        <title>The genome sequence of type strain Novosphingobium piscinae KCTC 42194.</title>
        <authorList>
            <person name="Liu Y."/>
        </authorList>
    </citation>
    <scope>NUCLEOTIDE SEQUENCE [LARGE SCALE GENOMIC DNA]</scope>
    <source>
        <strain evidence="3 4">KCTC 42194</strain>
    </source>
</reference>
<accession>A0A7X1FYG0</accession>
<dbReference type="SUPFAM" id="SSF51430">
    <property type="entry name" value="NAD(P)-linked oxidoreductase"/>
    <property type="match status" value="1"/>
</dbReference>
<dbReference type="Gene3D" id="3.20.20.100">
    <property type="entry name" value="NADP-dependent oxidoreductase domain"/>
    <property type="match status" value="1"/>
</dbReference>
<evidence type="ECO:0000313" key="3">
    <source>
        <dbReference type="EMBL" id="MBC2669310.1"/>
    </source>
</evidence>
<dbReference type="AlphaFoldDB" id="A0A7X1FYG0"/>
<dbReference type="InterPro" id="IPR023210">
    <property type="entry name" value="NADP_OxRdtase_dom"/>
</dbReference>
<dbReference type="Proteomes" id="UP000551327">
    <property type="component" value="Unassembled WGS sequence"/>
</dbReference>
<evidence type="ECO:0000259" key="2">
    <source>
        <dbReference type="Pfam" id="PF00248"/>
    </source>
</evidence>
<keyword evidence="4" id="KW-1185">Reference proteome</keyword>
<name>A0A7X1FYG0_9SPHN</name>
<dbReference type="PANTHER" id="PTHR43364:SF4">
    <property type="entry name" value="NAD(P)-LINKED OXIDOREDUCTASE SUPERFAMILY PROTEIN"/>
    <property type="match status" value="1"/>
</dbReference>
<comment type="caution">
    <text evidence="3">The sequence shown here is derived from an EMBL/GenBank/DDBJ whole genome shotgun (WGS) entry which is preliminary data.</text>
</comment>